<evidence type="ECO:0000256" key="1">
    <source>
        <dbReference type="ARBA" id="ARBA00022741"/>
    </source>
</evidence>
<dbReference type="InterPro" id="IPR010225">
    <property type="entry name" value="HrpB"/>
</dbReference>
<dbReference type="Pfam" id="PF08482">
    <property type="entry name" value="HrpB_C"/>
    <property type="match status" value="1"/>
</dbReference>
<feature type="domain" description="Helicase ATP-binding" evidence="6">
    <location>
        <begin position="31"/>
        <end position="194"/>
    </location>
</feature>
<dbReference type="Pfam" id="PF00270">
    <property type="entry name" value="DEAD"/>
    <property type="match status" value="1"/>
</dbReference>
<sequence length="824" mass="89479">MPSLPLDCPARAMLQRDMQNLPIHDALPALLAAFQSGTRAVLQAPPGAGKTTVVPLALLSSGLVTGRILMLEPRRLAARSAAEYMASTLGEEIGATVGYRIRGESKTSKQTRVEVVTEGILTRMLQSDPELSGVGMVIFDEFHERSLNADLGLALCLEISEALRDDLRLLVMSATLDAAPVAALMGGAPVVTSEGRSFPVETRWLEKPLPKGARIAEAMVEQILSILPETNGGLLAFLPGEGEIRRAAAQLDARVPEGVSVHMLFGALPFKDQQAAIRPAKSGRKIVLATSIAETSLTIEDVRVVLDAGLARRARYDAGSGLSRLVTEKVSRAEATQRQGRAGRVATGTCYRLWTRGEEGALPAFAPAEIEVADLAPFALELALWGSADLPLLTAPPEGTLAEAQSLLLALGAHDTEHRITAHGRTLAALPVHPRLGHMLALAGKSAAPVAALLSERDILKGAPADLALRLKALENPRAVPHQVNHAALAQVRTEAKRLARTAPDVPTGYSPAQMAALAYPDRIALRRTGDAPRFLTSGGKGTYLADDDPLAAARLLVVTDTDGHPREARIRAALQISEAELREVFAPDITWQNSCHWSRRERRVMALEEERFGQLALQSRIWKDAPQEDTARAMCGGIRELGLKPSPAAERLRARVALLTQAGHEMPDMSDTALLETLEVWLTPYITGVKTDAQWKSFDIHSALQAQLTYEQTQLLAQHAPAHFTTPLGRQIPIDYAGDDPEISLRIQEMFGQRTHPQVAGKPLRVTLLSPAQRPVQTTMDIPAFWDTSYSDVRKDMRGRYPRHPWPEDPREADPTLRTKRRS</sequence>
<dbReference type="FunFam" id="3.40.50.300:FF:002125">
    <property type="entry name" value="ATP-dependent helicase HrpB"/>
    <property type="match status" value="1"/>
</dbReference>
<evidence type="ECO:0000256" key="3">
    <source>
        <dbReference type="ARBA" id="ARBA00022806"/>
    </source>
</evidence>
<evidence type="ECO:0000313" key="9">
    <source>
        <dbReference type="Proteomes" id="UP000199026"/>
    </source>
</evidence>
<dbReference type="InterPro" id="IPR001650">
    <property type="entry name" value="Helicase_C-like"/>
</dbReference>
<gene>
    <name evidence="8" type="ORF">SAMN05444486_101132</name>
</gene>
<feature type="compositionally biased region" description="Basic and acidic residues" evidence="5">
    <location>
        <begin position="800"/>
        <end position="818"/>
    </location>
</feature>
<dbReference type="Pfam" id="PF00271">
    <property type="entry name" value="Helicase_C"/>
    <property type="match status" value="1"/>
</dbReference>
<reference evidence="8 9" key="1">
    <citation type="submission" date="2016-10" db="EMBL/GenBank/DDBJ databases">
        <authorList>
            <person name="de Groot N.N."/>
        </authorList>
    </citation>
    <scope>NUCLEOTIDE SEQUENCE [LARGE SCALE GENOMIC DNA]</scope>
    <source>
        <strain evidence="8 9">DSM 24677</strain>
    </source>
</reference>
<keyword evidence="1" id="KW-0547">Nucleotide-binding</keyword>
<dbReference type="Proteomes" id="UP000199026">
    <property type="component" value="Unassembled WGS sequence"/>
</dbReference>
<keyword evidence="9" id="KW-1185">Reference proteome</keyword>
<organism evidence="8 9">
    <name type="scientific">Lentibacter algarum</name>
    <dbReference type="NCBI Taxonomy" id="576131"/>
    <lineage>
        <taxon>Bacteria</taxon>
        <taxon>Pseudomonadati</taxon>
        <taxon>Pseudomonadota</taxon>
        <taxon>Alphaproteobacteria</taxon>
        <taxon>Rhodobacterales</taxon>
        <taxon>Roseobacteraceae</taxon>
        <taxon>Lentibacter</taxon>
    </lineage>
</organism>
<dbReference type="CDD" id="cd18791">
    <property type="entry name" value="SF2_C_RHA"/>
    <property type="match status" value="1"/>
</dbReference>
<dbReference type="PIRSF" id="PIRSF005496">
    <property type="entry name" value="ATP_hel_hrpB"/>
    <property type="match status" value="1"/>
</dbReference>
<dbReference type="CDD" id="cd17990">
    <property type="entry name" value="DEXHc_HrpB"/>
    <property type="match status" value="1"/>
</dbReference>
<keyword evidence="4" id="KW-0067">ATP-binding</keyword>
<dbReference type="PROSITE" id="PS51194">
    <property type="entry name" value="HELICASE_CTER"/>
    <property type="match status" value="1"/>
</dbReference>
<dbReference type="InterPro" id="IPR049614">
    <property type="entry name" value="HrpB_DEXH"/>
</dbReference>
<accession>A0A1H3H0F9</accession>
<dbReference type="InterPro" id="IPR014001">
    <property type="entry name" value="Helicase_ATP-bd"/>
</dbReference>
<dbReference type="PROSITE" id="PS51192">
    <property type="entry name" value="HELICASE_ATP_BIND_1"/>
    <property type="match status" value="1"/>
</dbReference>
<dbReference type="STRING" id="576131.SAMN05444486_101132"/>
<protein>
    <submittedName>
        <fullName evidence="8">ATP-dependent helicase HrpB</fullName>
    </submittedName>
</protein>
<dbReference type="InterPro" id="IPR013689">
    <property type="entry name" value="RNA_helicase_ATP-dep_HrpB_C"/>
</dbReference>
<dbReference type="Gene3D" id="3.40.50.300">
    <property type="entry name" value="P-loop containing nucleotide triphosphate hydrolases"/>
    <property type="match status" value="2"/>
</dbReference>
<evidence type="ECO:0000256" key="4">
    <source>
        <dbReference type="ARBA" id="ARBA00022840"/>
    </source>
</evidence>
<feature type="domain" description="Helicase C-terminal" evidence="7">
    <location>
        <begin position="219"/>
        <end position="386"/>
    </location>
</feature>
<dbReference type="PANTHER" id="PTHR43519">
    <property type="entry name" value="ATP-DEPENDENT RNA HELICASE HRPB"/>
    <property type="match status" value="1"/>
</dbReference>
<evidence type="ECO:0000259" key="6">
    <source>
        <dbReference type="PROSITE" id="PS51192"/>
    </source>
</evidence>
<dbReference type="GO" id="GO:0005524">
    <property type="term" value="F:ATP binding"/>
    <property type="evidence" value="ECO:0007669"/>
    <property type="project" value="UniProtKB-KW"/>
</dbReference>
<dbReference type="GO" id="GO:0003676">
    <property type="term" value="F:nucleic acid binding"/>
    <property type="evidence" value="ECO:0007669"/>
    <property type="project" value="InterPro"/>
</dbReference>
<dbReference type="SMART" id="SM00487">
    <property type="entry name" value="DEXDc"/>
    <property type="match status" value="1"/>
</dbReference>
<dbReference type="Gene3D" id="1.20.120.1080">
    <property type="match status" value="1"/>
</dbReference>
<dbReference type="InterPro" id="IPR007502">
    <property type="entry name" value="Helicase-assoc_dom"/>
</dbReference>
<dbReference type="InterPro" id="IPR011545">
    <property type="entry name" value="DEAD/DEAH_box_helicase_dom"/>
</dbReference>
<dbReference type="PANTHER" id="PTHR43519:SF1">
    <property type="entry name" value="ATP-DEPENDENT RNA HELICASE HRPB"/>
    <property type="match status" value="1"/>
</dbReference>
<dbReference type="SMART" id="SM00490">
    <property type="entry name" value="HELICc"/>
    <property type="match status" value="1"/>
</dbReference>
<feature type="region of interest" description="Disordered" evidence="5">
    <location>
        <begin position="800"/>
        <end position="824"/>
    </location>
</feature>
<evidence type="ECO:0000259" key="7">
    <source>
        <dbReference type="PROSITE" id="PS51194"/>
    </source>
</evidence>
<dbReference type="SMART" id="SM00847">
    <property type="entry name" value="HA2"/>
    <property type="match status" value="1"/>
</dbReference>
<dbReference type="InterPro" id="IPR027417">
    <property type="entry name" value="P-loop_NTPase"/>
</dbReference>
<evidence type="ECO:0000256" key="5">
    <source>
        <dbReference type="SAM" id="MobiDB-lite"/>
    </source>
</evidence>
<keyword evidence="3 8" id="KW-0347">Helicase</keyword>
<dbReference type="GO" id="GO:0004386">
    <property type="term" value="F:helicase activity"/>
    <property type="evidence" value="ECO:0007669"/>
    <property type="project" value="UniProtKB-KW"/>
</dbReference>
<dbReference type="EMBL" id="FNPR01000001">
    <property type="protein sequence ID" value="SDY08820.1"/>
    <property type="molecule type" value="Genomic_DNA"/>
</dbReference>
<proteinExistence type="predicted"/>
<name>A0A1H3H0F9_9RHOB</name>
<evidence type="ECO:0000313" key="8">
    <source>
        <dbReference type="EMBL" id="SDY08820.1"/>
    </source>
</evidence>
<dbReference type="GO" id="GO:0016787">
    <property type="term" value="F:hydrolase activity"/>
    <property type="evidence" value="ECO:0007669"/>
    <property type="project" value="UniProtKB-KW"/>
</dbReference>
<evidence type="ECO:0000256" key="2">
    <source>
        <dbReference type="ARBA" id="ARBA00022801"/>
    </source>
</evidence>
<dbReference type="NCBIfam" id="TIGR01970">
    <property type="entry name" value="DEAH_box_HrpB"/>
    <property type="match status" value="1"/>
</dbReference>
<dbReference type="SUPFAM" id="SSF52540">
    <property type="entry name" value="P-loop containing nucleoside triphosphate hydrolases"/>
    <property type="match status" value="1"/>
</dbReference>
<keyword evidence="2" id="KW-0378">Hydrolase</keyword>
<dbReference type="AlphaFoldDB" id="A0A1H3H0F9"/>